<dbReference type="EMBL" id="JALLKP010000001">
    <property type="protein sequence ID" value="KAK2198417.1"/>
    <property type="molecule type" value="Genomic_DNA"/>
</dbReference>
<dbReference type="PANTHER" id="PTHR42918:SF15">
    <property type="entry name" value="LYSINE--TRNA LIGASE, CHLOROPLASTIC_MITOCHONDRIAL"/>
    <property type="match status" value="1"/>
</dbReference>
<dbReference type="GO" id="GO:0000049">
    <property type="term" value="F:tRNA binding"/>
    <property type="evidence" value="ECO:0007669"/>
    <property type="project" value="TreeGrafter"/>
</dbReference>
<dbReference type="KEGG" id="bdw:94335729"/>
<gene>
    <name evidence="7" type="ORF">BdWA1_001431</name>
</gene>
<comment type="caution">
    <text evidence="7">The sequence shown here is derived from an EMBL/GenBank/DDBJ whole genome shotgun (WGS) entry which is preliminary data.</text>
</comment>
<dbReference type="InterPro" id="IPR044136">
    <property type="entry name" value="Lys-tRNA-ligase_II_N"/>
</dbReference>
<dbReference type="GO" id="GO:0005829">
    <property type="term" value="C:cytosol"/>
    <property type="evidence" value="ECO:0007669"/>
    <property type="project" value="TreeGrafter"/>
</dbReference>
<keyword evidence="1" id="KW-0436">Ligase</keyword>
<dbReference type="SUPFAM" id="SSF55681">
    <property type="entry name" value="Class II aaRS and biotin synthetases"/>
    <property type="match status" value="1"/>
</dbReference>
<evidence type="ECO:0000313" key="7">
    <source>
        <dbReference type="EMBL" id="KAK2198417.1"/>
    </source>
</evidence>
<sequence length="541" mass="60812">MHASFGIVPLNRHLLFISPFSNSSHNRKSCRKDTADLKNYSHASSCDDGPSQAAEDFAKRLHCKINTPIINQIDARISKLHTIESEYQLEGYPEADSDACTSFSEILKNHENLAPGEEASGSEYTVNGRVFAIRFDGLFVVLVDQEGKEFQVMFRRNTRVDVGQKQLDESQIKPLIDLGDVIRVSGTIKKTGTGEVTLIVSKFKLLAKCLMPLPDAWHGLKDTETCNRLRHLDLLMNRETRDTLRFRSNAIKELRSYLHDLGYMEVETPILQHEASGADAEPFTTYHKSLDAKVHLRVAPEFNLKRLLVSGLADSIFEIGKCFRNEGMDSSHSPEFTMLEAYKTNARMEDMMKLTEGIIGHLTRQLTNLEPFQWRTVSMPDLIKEHLDINILQMGIQEISEVIKSWGIQPQEHATWGELVEQIFKHKIERQLTSPTHVIDFPQETSPLAKDTGTCTSRKFESFVRGIEIANGCSEQCNPLKLAENIKGDSATCEFLHAMAHGLMPTGGVGIGLDRLVLILSSASNIKQVQTFSLSRIIEDS</sequence>
<dbReference type="RefSeq" id="XP_067805259.1">
    <property type="nucleotide sequence ID" value="XM_067946468.1"/>
</dbReference>
<organism evidence="7 8">
    <name type="scientific">Babesia duncani</name>
    <dbReference type="NCBI Taxonomy" id="323732"/>
    <lineage>
        <taxon>Eukaryota</taxon>
        <taxon>Sar</taxon>
        <taxon>Alveolata</taxon>
        <taxon>Apicomplexa</taxon>
        <taxon>Aconoidasida</taxon>
        <taxon>Piroplasmida</taxon>
        <taxon>Babesiidae</taxon>
        <taxon>Babesia</taxon>
    </lineage>
</organism>
<reference evidence="7" key="1">
    <citation type="journal article" date="2023" name="Nat. Microbiol.">
        <title>Babesia duncani multi-omics identifies virulence factors and drug targets.</title>
        <authorList>
            <person name="Singh P."/>
            <person name="Lonardi S."/>
            <person name="Liang Q."/>
            <person name="Vydyam P."/>
            <person name="Khabirova E."/>
            <person name="Fang T."/>
            <person name="Gihaz S."/>
            <person name="Thekkiniath J."/>
            <person name="Munshi M."/>
            <person name="Abel S."/>
            <person name="Ciampossin L."/>
            <person name="Batugedara G."/>
            <person name="Gupta M."/>
            <person name="Lu X.M."/>
            <person name="Lenz T."/>
            <person name="Chakravarty S."/>
            <person name="Cornillot E."/>
            <person name="Hu Y."/>
            <person name="Ma W."/>
            <person name="Gonzalez L.M."/>
            <person name="Sanchez S."/>
            <person name="Estrada K."/>
            <person name="Sanchez-Flores A."/>
            <person name="Montero E."/>
            <person name="Harb O.S."/>
            <person name="Le Roch K.G."/>
            <person name="Mamoun C.B."/>
        </authorList>
    </citation>
    <scope>NUCLEOTIDE SEQUENCE</scope>
    <source>
        <strain evidence="7">WA1</strain>
    </source>
</reference>
<dbReference type="CDD" id="cd04322">
    <property type="entry name" value="LysRS_N"/>
    <property type="match status" value="1"/>
</dbReference>
<keyword evidence="3" id="KW-0067">ATP-binding</keyword>
<dbReference type="InterPro" id="IPR018149">
    <property type="entry name" value="Lys-tRNA-synth_II_C"/>
</dbReference>
<evidence type="ECO:0000313" key="8">
    <source>
        <dbReference type="Proteomes" id="UP001214638"/>
    </source>
</evidence>
<accession>A0AAD9UQZ1</accession>
<dbReference type="InterPro" id="IPR004364">
    <property type="entry name" value="Aa-tRNA-synt_II"/>
</dbReference>
<dbReference type="GO" id="GO:0005524">
    <property type="term" value="F:ATP binding"/>
    <property type="evidence" value="ECO:0007669"/>
    <property type="project" value="UniProtKB-KW"/>
</dbReference>
<dbReference type="Proteomes" id="UP001214638">
    <property type="component" value="Unassembled WGS sequence"/>
</dbReference>
<dbReference type="InterPro" id="IPR012340">
    <property type="entry name" value="NA-bd_OB-fold"/>
</dbReference>
<keyword evidence="4" id="KW-0030">Aminoacyl-tRNA synthetase</keyword>
<evidence type="ECO:0000256" key="3">
    <source>
        <dbReference type="ARBA" id="ARBA00022840"/>
    </source>
</evidence>
<dbReference type="GeneID" id="94335729"/>
<dbReference type="GO" id="GO:0004824">
    <property type="term" value="F:lysine-tRNA ligase activity"/>
    <property type="evidence" value="ECO:0007669"/>
    <property type="project" value="InterPro"/>
</dbReference>
<feature type="domain" description="Aminoacyl-transfer RNA synthetases class-II family profile" evidence="6">
    <location>
        <begin position="244"/>
        <end position="541"/>
    </location>
</feature>
<evidence type="ECO:0000256" key="2">
    <source>
        <dbReference type="ARBA" id="ARBA00022741"/>
    </source>
</evidence>
<dbReference type="GO" id="GO:0006430">
    <property type="term" value="P:lysyl-tRNA aminoacylation"/>
    <property type="evidence" value="ECO:0007669"/>
    <property type="project" value="InterPro"/>
</dbReference>
<dbReference type="InterPro" id="IPR045864">
    <property type="entry name" value="aa-tRNA-synth_II/BPL/LPL"/>
</dbReference>
<dbReference type="SUPFAM" id="SSF50249">
    <property type="entry name" value="Nucleic acid-binding proteins"/>
    <property type="match status" value="1"/>
</dbReference>
<protein>
    <recommendedName>
        <fullName evidence="5">Lysyl-tRNA synthetase</fullName>
    </recommendedName>
</protein>
<dbReference type="AlphaFoldDB" id="A0AAD9UQZ1"/>
<name>A0AAD9UQZ1_9APIC</name>
<evidence type="ECO:0000256" key="1">
    <source>
        <dbReference type="ARBA" id="ARBA00022598"/>
    </source>
</evidence>
<keyword evidence="2" id="KW-0547">Nucleotide-binding</keyword>
<dbReference type="InterPro" id="IPR004365">
    <property type="entry name" value="NA-bd_OB_tRNA"/>
</dbReference>
<dbReference type="InterPro" id="IPR006195">
    <property type="entry name" value="aa-tRNA-synth_II"/>
</dbReference>
<proteinExistence type="predicted"/>
<evidence type="ECO:0000259" key="6">
    <source>
        <dbReference type="PROSITE" id="PS50862"/>
    </source>
</evidence>
<evidence type="ECO:0000256" key="5">
    <source>
        <dbReference type="ARBA" id="ARBA00030563"/>
    </source>
</evidence>
<keyword evidence="8" id="KW-1185">Reference proteome</keyword>
<dbReference type="Pfam" id="PF01336">
    <property type="entry name" value="tRNA_anti-codon"/>
    <property type="match status" value="1"/>
</dbReference>
<dbReference type="Pfam" id="PF00152">
    <property type="entry name" value="tRNA-synt_2"/>
    <property type="match status" value="1"/>
</dbReference>
<evidence type="ECO:0000256" key="4">
    <source>
        <dbReference type="ARBA" id="ARBA00023146"/>
    </source>
</evidence>
<dbReference type="PANTHER" id="PTHR42918">
    <property type="entry name" value="LYSYL-TRNA SYNTHETASE"/>
    <property type="match status" value="1"/>
</dbReference>
<dbReference type="PRINTS" id="PR00982">
    <property type="entry name" value="TRNASYNTHLYS"/>
</dbReference>
<dbReference type="Gene3D" id="2.40.50.140">
    <property type="entry name" value="Nucleic acid-binding proteins"/>
    <property type="match status" value="1"/>
</dbReference>
<dbReference type="PROSITE" id="PS50862">
    <property type="entry name" value="AA_TRNA_LIGASE_II"/>
    <property type="match status" value="1"/>
</dbReference>
<dbReference type="Gene3D" id="3.30.930.10">
    <property type="entry name" value="Bira Bifunctional Protein, Domain 2"/>
    <property type="match status" value="1"/>
</dbReference>